<dbReference type="EC" id="6.3.4.13" evidence="2"/>
<dbReference type="Pfam" id="PF02843">
    <property type="entry name" value="GARS_C"/>
    <property type="match status" value="1"/>
</dbReference>
<dbReference type="InterPro" id="IPR020559">
    <property type="entry name" value="PRibGlycinamide_synth_CS"/>
</dbReference>
<dbReference type="Gene3D" id="3.90.600.10">
    <property type="entry name" value="Phosphoribosylglycinamide synthetase, C-terminal domain"/>
    <property type="match status" value="1"/>
</dbReference>
<feature type="domain" description="ATP-grasp" evidence="12">
    <location>
        <begin position="107"/>
        <end position="313"/>
    </location>
</feature>
<dbReference type="Pfam" id="PF01071">
    <property type="entry name" value="GARS_A"/>
    <property type="match status" value="1"/>
</dbReference>
<dbReference type="NCBIfam" id="TIGR00877">
    <property type="entry name" value="purD"/>
    <property type="match status" value="1"/>
</dbReference>
<dbReference type="InterPro" id="IPR013815">
    <property type="entry name" value="ATP_grasp_subdomain_1"/>
</dbReference>
<evidence type="ECO:0000256" key="8">
    <source>
        <dbReference type="ARBA" id="ARBA00023211"/>
    </source>
</evidence>
<dbReference type="Pfam" id="PF02844">
    <property type="entry name" value="GARS_N"/>
    <property type="match status" value="1"/>
</dbReference>
<dbReference type="FunFam" id="3.40.50.20:FF:000006">
    <property type="entry name" value="Phosphoribosylamine--glycine ligase, chloroplastic"/>
    <property type="match status" value="1"/>
</dbReference>
<reference evidence="13" key="1">
    <citation type="journal article" date="2015" name="Nature">
        <title>Complex archaea that bridge the gap between prokaryotes and eukaryotes.</title>
        <authorList>
            <person name="Spang A."/>
            <person name="Saw J.H."/>
            <person name="Jorgensen S.L."/>
            <person name="Zaremba-Niedzwiedzka K."/>
            <person name="Martijn J."/>
            <person name="Lind A.E."/>
            <person name="van Eijk R."/>
            <person name="Schleper C."/>
            <person name="Guy L."/>
            <person name="Ettema T.J."/>
        </authorList>
    </citation>
    <scope>NUCLEOTIDE SEQUENCE</scope>
</reference>
<evidence type="ECO:0000256" key="4">
    <source>
        <dbReference type="ARBA" id="ARBA00022723"/>
    </source>
</evidence>
<dbReference type="SUPFAM" id="SSF52440">
    <property type="entry name" value="PreATP-grasp domain"/>
    <property type="match status" value="1"/>
</dbReference>
<gene>
    <name evidence="13" type="ORF">LCGC14_1440860</name>
</gene>
<dbReference type="SUPFAM" id="SSF56059">
    <property type="entry name" value="Glutathione synthetase ATP-binding domain-like"/>
    <property type="match status" value="1"/>
</dbReference>
<evidence type="ECO:0000313" key="13">
    <source>
        <dbReference type="EMBL" id="KKM70427.1"/>
    </source>
</evidence>
<dbReference type="Gene3D" id="3.40.50.20">
    <property type="match status" value="1"/>
</dbReference>
<dbReference type="PANTHER" id="PTHR43472">
    <property type="entry name" value="PHOSPHORIBOSYLAMINE--GLYCINE LIGASE"/>
    <property type="match status" value="1"/>
</dbReference>
<dbReference type="PROSITE" id="PS00184">
    <property type="entry name" value="GARS"/>
    <property type="match status" value="1"/>
</dbReference>
<evidence type="ECO:0000256" key="6">
    <source>
        <dbReference type="ARBA" id="ARBA00022755"/>
    </source>
</evidence>
<evidence type="ECO:0000256" key="7">
    <source>
        <dbReference type="ARBA" id="ARBA00022840"/>
    </source>
</evidence>
<dbReference type="InterPro" id="IPR020562">
    <property type="entry name" value="PRibGlycinamide_synth_N"/>
</dbReference>
<comment type="similarity">
    <text evidence="9">Belongs to the GARS family.</text>
</comment>
<evidence type="ECO:0000256" key="1">
    <source>
        <dbReference type="ARBA" id="ARBA00005174"/>
    </source>
</evidence>
<dbReference type="UniPathway" id="UPA00074">
    <property type="reaction ID" value="UER00125"/>
</dbReference>
<keyword evidence="5" id="KW-0547">Nucleotide-binding</keyword>
<keyword evidence="8" id="KW-0464">Manganese</keyword>
<keyword evidence="3" id="KW-0436">Ligase</keyword>
<evidence type="ECO:0000256" key="5">
    <source>
        <dbReference type="ARBA" id="ARBA00022741"/>
    </source>
</evidence>
<accession>A0A0F9MMP7</accession>
<dbReference type="FunFam" id="3.90.600.10:FF:000001">
    <property type="entry name" value="Trifunctional purine biosynthetic protein adenosine-3"/>
    <property type="match status" value="1"/>
</dbReference>
<dbReference type="AlphaFoldDB" id="A0A0F9MMP7"/>
<dbReference type="Gene3D" id="3.30.1490.20">
    <property type="entry name" value="ATP-grasp fold, A domain"/>
    <property type="match status" value="1"/>
</dbReference>
<dbReference type="SMART" id="SM01209">
    <property type="entry name" value="GARS_A"/>
    <property type="match status" value="1"/>
</dbReference>
<dbReference type="InterPro" id="IPR020561">
    <property type="entry name" value="PRibGlycinamid_synth_ATP-grasp"/>
</dbReference>
<dbReference type="SMART" id="SM01210">
    <property type="entry name" value="GARS_C"/>
    <property type="match status" value="1"/>
</dbReference>
<dbReference type="PANTHER" id="PTHR43472:SF1">
    <property type="entry name" value="PHOSPHORIBOSYLAMINE--GLYCINE LIGASE, CHLOROPLASTIC"/>
    <property type="match status" value="1"/>
</dbReference>
<evidence type="ECO:0000256" key="10">
    <source>
        <dbReference type="ARBA" id="ARBA00042242"/>
    </source>
</evidence>
<keyword evidence="6" id="KW-0658">Purine biosynthesis</keyword>
<dbReference type="InterPro" id="IPR000115">
    <property type="entry name" value="PRibGlycinamide_synth"/>
</dbReference>
<dbReference type="SUPFAM" id="SSF51246">
    <property type="entry name" value="Rudiment single hybrid motif"/>
    <property type="match status" value="1"/>
</dbReference>
<evidence type="ECO:0000256" key="2">
    <source>
        <dbReference type="ARBA" id="ARBA00013255"/>
    </source>
</evidence>
<dbReference type="GO" id="GO:0005524">
    <property type="term" value="F:ATP binding"/>
    <property type="evidence" value="ECO:0007669"/>
    <property type="project" value="UniProtKB-KW"/>
</dbReference>
<sequence>MKVLVIGGGGREHALCWKLAQSRNVNKVYCAPGNAGISEVAECVDISPDNFDTLLDFVKYEWIDLTVVGPEDPLSKGIVDLFEKNGRKIVGPSKAAAELEASKVFAKDFMKRHGIPTAEYKTFTSHTHAREYIELKGTPIVVKADGLAAGKGVIVCETHGQALEALDMILKEKRFGSAGERVVVEACLRGEEASYIAFCDGATILPLASSQDHKPVSNGDKGPNTGGMGAYSPAPVVTPELEQRIISEVMEPVVEGFRRDGVKFKGILYAGLMIDGDKIGVLEYNCRLGDPETQPLLARLETDLFEVLMAIADEKLSKIELKWTEEPSCCVVLASGGYPGSYETGKPITGLDDANALTGVTVFHAGTAYNDGDIVTNGGRVLGVTALGADLKAAKERCHEAIGKINFEGMHYRTDIGDKALNKHG</sequence>
<dbReference type="InterPro" id="IPR020560">
    <property type="entry name" value="PRibGlycinamide_synth_C-dom"/>
</dbReference>
<evidence type="ECO:0000256" key="11">
    <source>
        <dbReference type="ARBA" id="ARBA00042864"/>
    </source>
</evidence>
<dbReference type="GO" id="GO:0004637">
    <property type="term" value="F:phosphoribosylamine-glycine ligase activity"/>
    <property type="evidence" value="ECO:0007669"/>
    <property type="project" value="UniProtKB-EC"/>
</dbReference>
<dbReference type="InterPro" id="IPR011761">
    <property type="entry name" value="ATP-grasp"/>
</dbReference>
<dbReference type="GO" id="GO:0046872">
    <property type="term" value="F:metal ion binding"/>
    <property type="evidence" value="ECO:0007669"/>
    <property type="project" value="UniProtKB-KW"/>
</dbReference>
<proteinExistence type="inferred from homology"/>
<keyword evidence="7" id="KW-0067">ATP-binding</keyword>
<dbReference type="GO" id="GO:0006189">
    <property type="term" value="P:'de novo' IMP biosynthetic process"/>
    <property type="evidence" value="ECO:0007669"/>
    <property type="project" value="UniProtKB-UniPathway"/>
</dbReference>
<dbReference type="InterPro" id="IPR037123">
    <property type="entry name" value="PRibGlycinamide_synth_C_sf"/>
</dbReference>
<comment type="pathway">
    <text evidence="1">Purine metabolism; IMP biosynthesis via de novo pathway; N(1)-(5-phospho-D-ribosyl)glycinamide from 5-phospho-alpha-D-ribose 1-diphosphate: step 2/2.</text>
</comment>
<comment type="caution">
    <text evidence="13">The sequence shown here is derived from an EMBL/GenBank/DDBJ whole genome shotgun (WGS) entry which is preliminary data.</text>
</comment>
<dbReference type="InterPro" id="IPR016185">
    <property type="entry name" value="PreATP-grasp_dom_sf"/>
</dbReference>
<dbReference type="FunFam" id="3.30.470.20:FF:000018">
    <property type="entry name" value="Trifunctional purine biosynthetic protein adenosine-3"/>
    <property type="match status" value="1"/>
</dbReference>
<evidence type="ECO:0000259" key="12">
    <source>
        <dbReference type="PROSITE" id="PS50975"/>
    </source>
</evidence>
<organism evidence="13">
    <name type="scientific">marine sediment metagenome</name>
    <dbReference type="NCBI Taxonomy" id="412755"/>
    <lineage>
        <taxon>unclassified sequences</taxon>
        <taxon>metagenomes</taxon>
        <taxon>ecological metagenomes</taxon>
    </lineage>
</organism>
<dbReference type="GO" id="GO:0009113">
    <property type="term" value="P:purine nucleobase biosynthetic process"/>
    <property type="evidence" value="ECO:0007669"/>
    <property type="project" value="InterPro"/>
</dbReference>
<keyword evidence="4" id="KW-0479">Metal-binding</keyword>
<dbReference type="Gene3D" id="3.30.470.20">
    <property type="entry name" value="ATP-grasp fold, B domain"/>
    <property type="match status" value="1"/>
</dbReference>
<evidence type="ECO:0000256" key="9">
    <source>
        <dbReference type="ARBA" id="ARBA00038345"/>
    </source>
</evidence>
<protein>
    <recommendedName>
        <fullName evidence="2">phosphoribosylamine--glycine ligase</fullName>
        <ecNumber evidence="2">6.3.4.13</ecNumber>
    </recommendedName>
    <alternativeName>
        <fullName evidence="10">Glycinamide ribonucleotide synthetase</fullName>
    </alternativeName>
    <alternativeName>
        <fullName evidence="11">Phosphoribosylglycinamide synthetase</fullName>
    </alternativeName>
</protein>
<dbReference type="PROSITE" id="PS50975">
    <property type="entry name" value="ATP_GRASP"/>
    <property type="match status" value="1"/>
</dbReference>
<dbReference type="HAMAP" id="MF_00138">
    <property type="entry name" value="GARS"/>
    <property type="match status" value="1"/>
</dbReference>
<dbReference type="EMBL" id="LAZR01009820">
    <property type="protein sequence ID" value="KKM70427.1"/>
    <property type="molecule type" value="Genomic_DNA"/>
</dbReference>
<evidence type="ECO:0000256" key="3">
    <source>
        <dbReference type="ARBA" id="ARBA00022598"/>
    </source>
</evidence>
<dbReference type="InterPro" id="IPR011054">
    <property type="entry name" value="Rudment_hybrid_motif"/>
</dbReference>
<name>A0A0F9MMP7_9ZZZZ</name>